<evidence type="ECO:0000256" key="13">
    <source>
        <dbReference type="ARBA" id="ARBA00022989"/>
    </source>
</evidence>
<dbReference type="KEGG" id="vta:A1270"/>
<evidence type="ECO:0000256" key="19">
    <source>
        <dbReference type="SAM" id="Phobius"/>
    </source>
</evidence>
<comment type="subcellular location">
    <subcellularLocation>
        <location evidence="2 16">Cell inner membrane</location>
        <topology evidence="2 16">Multi-pass membrane protein</topology>
    </subcellularLocation>
</comment>
<dbReference type="UniPathway" id="UPA00223"/>
<dbReference type="GO" id="GO:0005886">
    <property type="term" value="C:plasma membrane"/>
    <property type="evidence" value="ECO:0007669"/>
    <property type="project" value="UniProtKB-SubCell"/>
</dbReference>
<dbReference type="InterPro" id="IPR034804">
    <property type="entry name" value="SQR/QFR_C/D"/>
</dbReference>
<evidence type="ECO:0000256" key="5">
    <source>
        <dbReference type="ARBA" id="ARBA00022448"/>
    </source>
</evidence>
<evidence type="ECO:0000256" key="6">
    <source>
        <dbReference type="ARBA" id="ARBA00022475"/>
    </source>
</evidence>
<keyword evidence="11 18" id="KW-0479">Metal-binding</keyword>
<gene>
    <name evidence="20" type="primary">sdhD</name>
    <name evidence="20" type="ORF">VTAP4600_A1270</name>
</gene>
<dbReference type="InterPro" id="IPR000701">
    <property type="entry name" value="SuccDH_FuR_B_TM-su"/>
</dbReference>
<keyword evidence="14 18" id="KW-0408">Iron</keyword>
<proteinExistence type="predicted"/>
<keyword evidence="8 16" id="KW-0816">Tricarboxylic acid cycle</keyword>
<feature type="transmembrane region" description="Helical" evidence="19">
    <location>
        <begin position="17"/>
        <end position="39"/>
    </location>
</feature>
<evidence type="ECO:0000256" key="18">
    <source>
        <dbReference type="PIRSR" id="PIRSR000169-2"/>
    </source>
</evidence>
<protein>
    <recommendedName>
        <fullName evidence="4 16">Succinate dehydrogenase hydrophobic membrane anchor subunit</fullName>
    </recommendedName>
</protein>
<evidence type="ECO:0000256" key="14">
    <source>
        <dbReference type="ARBA" id="ARBA00023004"/>
    </source>
</evidence>
<evidence type="ECO:0000256" key="16">
    <source>
        <dbReference type="PIRNR" id="PIRNR000169"/>
    </source>
</evidence>
<dbReference type="EMBL" id="LT960611">
    <property type="protein sequence ID" value="SON49249.1"/>
    <property type="molecule type" value="Genomic_DNA"/>
</dbReference>
<dbReference type="GO" id="GO:0017004">
    <property type="term" value="P:cytochrome complex assembly"/>
    <property type="evidence" value="ECO:0007669"/>
    <property type="project" value="TreeGrafter"/>
</dbReference>
<dbReference type="RefSeq" id="WP_102521950.1">
    <property type="nucleotide sequence ID" value="NZ_LT960611.1"/>
</dbReference>
<keyword evidence="15 16" id="KW-0472">Membrane</keyword>
<evidence type="ECO:0000313" key="21">
    <source>
        <dbReference type="Proteomes" id="UP000235828"/>
    </source>
</evidence>
<dbReference type="GO" id="GO:0020037">
    <property type="term" value="F:heme binding"/>
    <property type="evidence" value="ECO:0007669"/>
    <property type="project" value="InterPro"/>
</dbReference>
<evidence type="ECO:0000256" key="3">
    <source>
        <dbReference type="ARBA" id="ARBA00005163"/>
    </source>
</evidence>
<keyword evidence="13 19" id="KW-1133">Transmembrane helix</keyword>
<evidence type="ECO:0000256" key="7">
    <source>
        <dbReference type="ARBA" id="ARBA00022519"/>
    </source>
</evidence>
<evidence type="ECO:0000256" key="4">
    <source>
        <dbReference type="ARBA" id="ARBA00019425"/>
    </source>
</evidence>
<sequence length="114" mass="12770">MVKNISSFGRNGVHDFLLIRASAIVLTLYTFYIVGFCAFNDITYHSWTAFFAGTFTKVFTMVSLVCVLIHAWIGLWQVLTDYIKPAALRGGLQLAIVVVLFGYFFSGLFVLWGA</sequence>
<keyword evidence="10 19" id="KW-0812">Transmembrane</keyword>
<dbReference type="InterPro" id="IPR014312">
    <property type="entry name" value="Succ_DH_anchor"/>
</dbReference>
<comment type="function">
    <text evidence="1 16">Membrane-anchoring subunit of succinate dehydrogenase (SDH).</text>
</comment>
<keyword evidence="7 16" id="KW-0997">Cell inner membrane</keyword>
<dbReference type="Gene3D" id="1.20.1300.10">
    <property type="entry name" value="Fumarate reductase/succinate dehydrogenase, transmembrane subunit"/>
    <property type="match status" value="1"/>
</dbReference>
<keyword evidence="5 16" id="KW-0813">Transport</keyword>
<dbReference type="Pfam" id="PF01127">
    <property type="entry name" value="Sdh_cyt"/>
    <property type="match status" value="1"/>
</dbReference>
<dbReference type="PANTHER" id="PTHR38689:SF1">
    <property type="entry name" value="SUCCINATE DEHYDROGENASE HYDROPHOBIC MEMBRANE ANCHOR SUBUNIT"/>
    <property type="match status" value="1"/>
</dbReference>
<dbReference type="GO" id="GO:0046872">
    <property type="term" value="F:metal ion binding"/>
    <property type="evidence" value="ECO:0007669"/>
    <property type="project" value="UniProtKB-KW"/>
</dbReference>
<dbReference type="PIRSF" id="PIRSF000169">
    <property type="entry name" value="SDH_D"/>
    <property type="match status" value="1"/>
</dbReference>
<feature type="transmembrane region" description="Helical" evidence="19">
    <location>
        <begin position="93"/>
        <end position="112"/>
    </location>
</feature>
<keyword evidence="12 16" id="KW-0249">Electron transport</keyword>
<feature type="binding site" description="axial binding residue" evidence="18">
    <location>
        <position position="70"/>
    </location>
    <ligand>
        <name>heme</name>
        <dbReference type="ChEBI" id="CHEBI:30413"/>
        <note>ligand shared with second transmembrane subunit</note>
    </ligand>
    <ligandPart>
        <name>Fe</name>
        <dbReference type="ChEBI" id="CHEBI:18248"/>
    </ligandPart>
</feature>
<evidence type="ECO:0000313" key="20">
    <source>
        <dbReference type="EMBL" id="SON49249.1"/>
    </source>
</evidence>
<evidence type="ECO:0000256" key="12">
    <source>
        <dbReference type="ARBA" id="ARBA00022982"/>
    </source>
</evidence>
<comment type="cofactor">
    <cofactor evidence="18">
        <name>heme</name>
        <dbReference type="ChEBI" id="CHEBI:30413"/>
    </cofactor>
    <text evidence="18">The heme is bound between the two transmembrane subunits.</text>
</comment>
<dbReference type="GO" id="GO:0006099">
    <property type="term" value="P:tricarboxylic acid cycle"/>
    <property type="evidence" value="ECO:0007669"/>
    <property type="project" value="UniProtKB-UniRule"/>
</dbReference>
<evidence type="ECO:0000256" key="10">
    <source>
        <dbReference type="ARBA" id="ARBA00022692"/>
    </source>
</evidence>
<evidence type="ECO:0000256" key="2">
    <source>
        <dbReference type="ARBA" id="ARBA00004429"/>
    </source>
</evidence>
<keyword evidence="9 18" id="KW-0349">Heme</keyword>
<dbReference type="NCBIfam" id="TIGR02968">
    <property type="entry name" value="succ_dehyd_anc"/>
    <property type="match status" value="1"/>
</dbReference>
<evidence type="ECO:0000256" key="11">
    <source>
        <dbReference type="ARBA" id="ARBA00022723"/>
    </source>
</evidence>
<keyword evidence="21" id="KW-1185">Reference proteome</keyword>
<evidence type="ECO:0000256" key="9">
    <source>
        <dbReference type="ARBA" id="ARBA00022617"/>
    </source>
</evidence>
<dbReference type="PANTHER" id="PTHR38689">
    <property type="entry name" value="SUCCINATE DEHYDROGENASE HYDROPHOBIC MEMBRANE ANCHOR SUBUNIT"/>
    <property type="match status" value="1"/>
</dbReference>
<comment type="pathway">
    <text evidence="3 16">Carbohydrate metabolism; tricarboxylic acid cycle.</text>
</comment>
<dbReference type="AlphaFoldDB" id="A0A2N8ZBG0"/>
<evidence type="ECO:0000256" key="15">
    <source>
        <dbReference type="ARBA" id="ARBA00023136"/>
    </source>
</evidence>
<evidence type="ECO:0000256" key="8">
    <source>
        <dbReference type="ARBA" id="ARBA00022532"/>
    </source>
</evidence>
<dbReference type="SUPFAM" id="SSF81343">
    <property type="entry name" value="Fumarate reductase respiratory complex transmembrane subunits"/>
    <property type="match status" value="1"/>
</dbReference>
<dbReference type="OrthoDB" id="5612767at2"/>
<dbReference type="GO" id="GO:0009055">
    <property type="term" value="F:electron transfer activity"/>
    <property type="evidence" value="ECO:0007669"/>
    <property type="project" value="TreeGrafter"/>
</dbReference>
<keyword evidence="6 16" id="KW-1003">Cell membrane</keyword>
<evidence type="ECO:0000256" key="1">
    <source>
        <dbReference type="ARBA" id="ARBA00004050"/>
    </source>
</evidence>
<dbReference type="CDD" id="cd03494">
    <property type="entry name" value="SQR_TypeC_SdhD"/>
    <property type="match status" value="1"/>
</dbReference>
<evidence type="ECO:0000256" key="17">
    <source>
        <dbReference type="PIRSR" id="PIRSR000169-1"/>
    </source>
</evidence>
<accession>A0A2N8ZBG0</accession>
<dbReference type="Proteomes" id="UP000235828">
    <property type="component" value="Chromosome A"/>
</dbReference>
<name>A0A2N8ZBG0_9VIBR</name>
<feature type="transmembrane region" description="Helical" evidence="19">
    <location>
        <begin position="51"/>
        <end position="73"/>
    </location>
</feature>
<feature type="binding site" evidence="17">
    <location>
        <position position="82"/>
    </location>
    <ligand>
        <name>a ubiquinone</name>
        <dbReference type="ChEBI" id="CHEBI:16389"/>
    </ligand>
</feature>
<reference evidence="20 21" key="1">
    <citation type="submission" date="2017-10" db="EMBL/GenBank/DDBJ databases">
        <authorList>
            <person name="Banno H."/>
            <person name="Chua N.-H."/>
        </authorList>
    </citation>
    <scope>NUCLEOTIDE SEQUENCE [LARGE SCALE GENOMIC DNA]</scope>
    <source>
        <strain evidence="20">Vibrio tapetis CECT4600</strain>
    </source>
</reference>
<organism evidence="20 21">
    <name type="scientific">Vibrio tapetis subsp. tapetis</name>
    <dbReference type="NCBI Taxonomy" id="1671868"/>
    <lineage>
        <taxon>Bacteria</taxon>
        <taxon>Pseudomonadati</taxon>
        <taxon>Pseudomonadota</taxon>
        <taxon>Gammaproteobacteria</taxon>
        <taxon>Vibrionales</taxon>
        <taxon>Vibrionaceae</taxon>
        <taxon>Vibrio</taxon>
    </lineage>
</organism>